<dbReference type="PRINTS" id="PR00092">
    <property type="entry name" value="TYROSINASE"/>
</dbReference>
<feature type="domain" description="Tyrosinase copper-binding" evidence="4">
    <location>
        <begin position="93"/>
        <end position="110"/>
    </location>
</feature>
<sequence length="351" mass="39699">MLSRAFLPLLFLVWLLAVAYGSPAADPHPGPRKCAKVRLRREWRDLRVTDKHAFIRAVRCLQSLPAKDTSLPKKITRYEEFVVSHTAVGDAIHGVGQFLPWHRHFVFLYETALREECGYQGPFPFWDWPRDADGIKPLKESPLFDPVTGFGPDGTPGTFTMLPNSDPHVPGSNAFLPPFTSLPWGCVTSGPFANLTLHLGPGRTQNFDHCLTRAIQESLRDLLKTSNINKILAQKDYDSFWNSLDGRPFKVEWALHEGGHVGINGDMTNYYTSPNEPLFYLHHSGLDRLWWKWQHGRPGRLREVGGRSSTLPPFGKVTHSFEISFEDLSPNVTVGEAMDTACEPYCYAYSY</sequence>
<evidence type="ECO:0000259" key="4">
    <source>
        <dbReference type="PROSITE" id="PS00497"/>
    </source>
</evidence>
<gene>
    <name evidence="5" type="ORF">FA13DRAFT_1646854</name>
</gene>
<comment type="caution">
    <text evidence="5">The sequence shown here is derived from an EMBL/GenBank/DDBJ whole genome shotgun (WGS) entry which is preliminary data.</text>
</comment>
<dbReference type="Gene3D" id="1.10.1280.10">
    <property type="entry name" value="Di-copper center containing domain from catechol oxidase"/>
    <property type="match status" value="1"/>
</dbReference>
<dbReference type="EMBL" id="QPFP01000190">
    <property type="protein sequence ID" value="TEB19459.1"/>
    <property type="molecule type" value="Genomic_DNA"/>
</dbReference>
<dbReference type="InterPro" id="IPR050316">
    <property type="entry name" value="Tyrosinase/Hemocyanin"/>
</dbReference>
<dbReference type="Proteomes" id="UP000298030">
    <property type="component" value="Unassembled WGS sequence"/>
</dbReference>
<evidence type="ECO:0000256" key="2">
    <source>
        <dbReference type="ARBA" id="ARBA00023008"/>
    </source>
</evidence>
<dbReference type="PANTHER" id="PTHR11474">
    <property type="entry name" value="TYROSINASE FAMILY MEMBER"/>
    <property type="match status" value="1"/>
</dbReference>
<evidence type="ECO:0000256" key="3">
    <source>
        <dbReference type="SAM" id="SignalP"/>
    </source>
</evidence>
<dbReference type="SUPFAM" id="SSF48056">
    <property type="entry name" value="Di-copper centre-containing domain"/>
    <property type="match status" value="1"/>
</dbReference>
<keyword evidence="3" id="KW-0732">Signal</keyword>
<dbReference type="GO" id="GO:0046872">
    <property type="term" value="F:metal ion binding"/>
    <property type="evidence" value="ECO:0007669"/>
    <property type="project" value="UniProtKB-KW"/>
</dbReference>
<dbReference type="STRING" id="71717.A0A4Y7SEM1"/>
<organism evidence="5 6">
    <name type="scientific">Coprinellus micaceus</name>
    <name type="common">Glistening ink-cap mushroom</name>
    <name type="synonym">Coprinus micaceus</name>
    <dbReference type="NCBI Taxonomy" id="71717"/>
    <lineage>
        <taxon>Eukaryota</taxon>
        <taxon>Fungi</taxon>
        <taxon>Dikarya</taxon>
        <taxon>Basidiomycota</taxon>
        <taxon>Agaricomycotina</taxon>
        <taxon>Agaricomycetes</taxon>
        <taxon>Agaricomycetidae</taxon>
        <taxon>Agaricales</taxon>
        <taxon>Agaricineae</taxon>
        <taxon>Psathyrellaceae</taxon>
        <taxon>Coprinellus</taxon>
    </lineage>
</organism>
<name>A0A4Y7SEM1_COPMI</name>
<keyword evidence="2" id="KW-0186">Copper</keyword>
<feature type="chain" id="PRO_5021218066" evidence="3">
    <location>
        <begin position="22"/>
        <end position="351"/>
    </location>
</feature>
<dbReference type="PANTHER" id="PTHR11474:SF126">
    <property type="entry name" value="TYROSINASE-LIKE PROTEIN TYR-1-RELATED"/>
    <property type="match status" value="1"/>
</dbReference>
<dbReference type="GO" id="GO:0016491">
    <property type="term" value="F:oxidoreductase activity"/>
    <property type="evidence" value="ECO:0007669"/>
    <property type="project" value="InterPro"/>
</dbReference>
<dbReference type="PROSITE" id="PS00497">
    <property type="entry name" value="TYROSINASE_1"/>
    <property type="match status" value="1"/>
</dbReference>
<dbReference type="InterPro" id="IPR008922">
    <property type="entry name" value="Di-copper_centre_dom_sf"/>
</dbReference>
<keyword evidence="1" id="KW-0479">Metal-binding</keyword>
<dbReference type="Pfam" id="PF00264">
    <property type="entry name" value="Tyrosinase"/>
    <property type="match status" value="1"/>
</dbReference>
<proteinExistence type="predicted"/>
<dbReference type="InterPro" id="IPR002227">
    <property type="entry name" value="Tyrosinase_Cu-bd"/>
</dbReference>
<accession>A0A4Y7SEM1</accession>
<reference evidence="5 6" key="1">
    <citation type="journal article" date="2019" name="Nat. Ecol. Evol.">
        <title>Megaphylogeny resolves global patterns of mushroom evolution.</title>
        <authorList>
            <person name="Varga T."/>
            <person name="Krizsan K."/>
            <person name="Foldi C."/>
            <person name="Dima B."/>
            <person name="Sanchez-Garcia M."/>
            <person name="Sanchez-Ramirez S."/>
            <person name="Szollosi G.J."/>
            <person name="Szarkandi J.G."/>
            <person name="Papp V."/>
            <person name="Albert L."/>
            <person name="Andreopoulos W."/>
            <person name="Angelini C."/>
            <person name="Antonin V."/>
            <person name="Barry K.W."/>
            <person name="Bougher N.L."/>
            <person name="Buchanan P."/>
            <person name="Buyck B."/>
            <person name="Bense V."/>
            <person name="Catcheside P."/>
            <person name="Chovatia M."/>
            <person name="Cooper J."/>
            <person name="Damon W."/>
            <person name="Desjardin D."/>
            <person name="Finy P."/>
            <person name="Geml J."/>
            <person name="Haridas S."/>
            <person name="Hughes K."/>
            <person name="Justo A."/>
            <person name="Karasinski D."/>
            <person name="Kautmanova I."/>
            <person name="Kiss B."/>
            <person name="Kocsube S."/>
            <person name="Kotiranta H."/>
            <person name="LaButti K.M."/>
            <person name="Lechner B.E."/>
            <person name="Liimatainen K."/>
            <person name="Lipzen A."/>
            <person name="Lukacs Z."/>
            <person name="Mihaltcheva S."/>
            <person name="Morgado L.N."/>
            <person name="Niskanen T."/>
            <person name="Noordeloos M.E."/>
            <person name="Ohm R.A."/>
            <person name="Ortiz-Santana B."/>
            <person name="Ovrebo C."/>
            <person name="Racz N."/>
            <person name="Riley R."/>
            <person name="Savchenko A."/>
            <person name="Shiryaev A."/>
            <person name="Soop K."/>
            <person name="Spirin V."/>
            <person name="Szebenyi C."/>
            <person name="Tomsovsky M."/>
            <person name="Tulloss R.E."/>
            <person name="Uehling J."/>
            <person name="Grigoriev I.V."/>
            <person name="Vagvolgyi C."/>
            <person name="Papp T."/>
            <person name="Martin F.M."/>
            <person name="Miettinen O."/>
            <person name="Hibbett D.S."/>
            <person name="Nagy L.G."/>
        </authorList>
    </citation>
    <scope>NUCLEOTIDE SEQUENCE [LARGE SCALE GENOMIC DNA]</scope>
    <source>
        <strain evidence="5 6">FP101781</strain>
    </source>
</reference>
<dbReference type="OrthoDB" id="6132182at2759"/>
<feature type="signal peptide" evidence="3">
    <location>
        <begin position="1"/>
        <end position="21"/>
    </location>
</feature>
<protein>
    <submittedName>
        <fullName evidence="5">Di-copper centre-containing protein</fullName>
    </submittedName>
</protein>
<evidence type="ECO:0000256" key="1">
    <source>
        <dbReference type="ARBA" id="ARBA00022723"/>
    </source>
</evidence>
<evidence type="ECO:0000313" key="6">
    <source>
        <dbReference type="Proteomes" id="UP000298030"/>
    </source>
</evidence>
<evidence type="ECO:0000313" key="5">
    <source>
        <dbReference type="EMBL" id="TEB19459.1"/>
    </source>
</evidence>
<keyword evidence="6" id="KW-1185">Reference proteome</keyword>
<dbReference type="AlphaFoldDB" id="A0A4Y7SEM1"/>